<protein>
    <submittedName>
        <fullName evidence="1">Uncharacterized protein</fullName>
    </submittedName>
</protein>
<organism evidence="1 2">
    <name type="scientific">Acidovorax phage ACP17</name>
    <dbReference type="NCBI Taxonomy" id="2010329"/>
    <lineage>
        <taxon>Viruses</taxon>
        <taxon>Duplodnaviria</taxon>
        <taxon>Heunggongvirae</taxon>
        <taxon>Uroviricota</taxon>
        <taxon>Caudoviricetes</taxon>
        <taxon>Busanvirus</taxon>
        <taxon>Busanvirus ACP17</taxon>
    </lineage>
</organism>
<evidence type="ECO:0000313" key="1">
    <source>
        <dbReference type="EMBL" id="ASD50572.1"/>
    </source>
</evidence>
<sequence>MKAVINILVQESDGYPSALRVEVDELSMYDAQGVANALNEQWGRHAFLQAGETFRTGDTYGVTLHHFNDEGTWMAVALVQKVT</sequence>
<evidence type="ECO:0000313" key="2">
    <source>
        <dbReference type="Proteomes" id="UP000224101"/>
    </source>
</evidence>
<proteinExistence type="predicted"/>
<accession>A0A218M3E9</accession>
<dbReference type="EMBL" id="KY979132">
    <property type="protein sequence ID" value="ASD50572.1"/>
    <property type="molecule type" value="Genomic_DNA"/>
</dbReference>
<name>A0A218M3E9_9CAUD</name>
<dbReference type="KEGG" id="vg:40085723"/>
<keyword evidence="2" id="KW-1185">Reference proteome</keyword>
<dbReference type="Proteomes" id="UP000224101">
    <property type="component" value="Segment"/>
</dbReference>
<dbReference type="RefSeq" id="YP_009609638.1">
    <property type="nucleotide sequence ID" value="NC_041997.1"/>
</dbReference>
<reference evidence="1 2" key="1">
    <citation type="submission" date="2017-08" db="EMBL/GenBank/DDBJ databases">
        <title>Characterization and complete genome sequence of novel bacteriophage infecting the causal agent of bacterial fruit blotch, Acidovorax citrulli.</title>
        <authorList>
            <person name="Midani A.R."/>
            <person name="Park S.-H."/>
            <person name="Choi T.-J."/>
        </authorList>
    </citation>
    <scope>NUCLEOTIDE SEQUENCE [LARGE SCALE GENOMIC DNA]</scope>
</reference>
<dbReference type="GeneID" id="40085723"/>